<evidence type="ECO:0000313" key="2">
    <source>
        <dbReference type="EMBL" id="PSS00930.1"/>
    </source>
</evidence>
<feature type="region of interest" description="Disordered" evidence="1">
    <location>
        <begin position="689"/>
        <end position="771"/>
    </location>
</feature>
<feature type="region of interest" description="Disordered" evidence="1">
    <location>
        <begin position="249"/>
        <end position="375"/>
    </location>
</feature>
<feature type="compositionally biased region" description="Basic and acidic residues" evidence="1">
    <location>
        <begin position="97"/>
        <end position="108"/>
    </location>
</feature>
<feature type="compositionally biased region" description="Basic and acidic residues" evidence="1">
    <location>
        <begin position="734"/>
        <end position="749"/>
    </location>
</feature>
<gene>
    <name evidence="2" type="ORF">BD289DRAFT_284279</name>
</gene>
<feature type="region of interest" description="Disordered" evidence="1">
    <location>
        <begin position="529"/>
        <end position="558"/>
    </location>
</feature>
<proteinExistence type="predicted"/>
<dbReference type="InParanoid" id="A0A2T3AK03"/>
<feature type="compositionally biased region" description="Polar residues" evidence="1">
    <location>
        <begin position="757"/>
        <end position="771"/>
    </location>
</feature>
<sequence length="918" mass="98407">MTPEKLRLMKALQLREKKKRAGAVPQAAVPSVDITPSPAAETSTEAFLSIPEEGEIHDALVQMPLSTDTESELTADEMAYSKADSAHDTASTAPTDHTSEHTQTDSRPHSPNCASSEVGDSTKASSVSESTDGTVHPQGDDKADGAQSEEMPEEEEEEEEEDPLTHEISAGETDGKAISPSELAEGSSVEGLTISSPSLGQLEHSSGVPDAELASEEAAKCAQGVSDIENNLVPTSKFAANLPSGQAVMDPLEIRGQDPPNVTSGPGRIDEADPGDVGPLQRTEDGTSTTSSKWNLPTSKYSTLDSSKCSTPSHTTIATSPDESLKRQDRSANASDKMVDDGATDEKRRSGRPEPLLTNHPDLPEKPAPQQDEPATVELPLATNDYEDAMSTMVHSPVTETPPQLCEPPTPRILRTVSSPVASPHSTVGDTPLTASRSISSGSMAFHQKMNQQHPSTHLVPRTPGKLAGGLASRIKAFEQLSTKNPPVVPVTGSATGRPSSAFFSIRQNSVRDGARSPSVLERTNSIYRGRTATPDSLDGSPELTLGPSTRSRSGSVASRMSVFEGGNAPRGRPETVQVTAKIVREPGLMFPKAPGSQADTSEYGPMELKQSPLIVDHRKSVDVAEFVLPANAPPVPTPLVHAGERRKSRHERTLSKESKASITDDSLHRPGQRTSLTMARDFIRDSMAGKDSPTQARPPSVHQSSSLLSRLSINTRRKSIPHDPTLLSPTETNKSESGDENKSKEGSRASRLMHRISSTFSPGRKQSVTTSPPILAEEFDAEESQALQAPQTSHGLTAPATPSMSDIVANLGDVNVQFPENLLWKRRTTYLDSTGFLHLTPAQGAVSAREKQLKRFHMSDFKAPYAPEIEFQELANSVCLDLKSGSGLQIAFQDRAEQLNGLQILQEAHQKHTQYGQ</sequence>
<feature type="region of interest" description="Disordered" evidence="1">
    <location>
        <begin position="396"/>
        <end position="433"/>
    </location>
</feature>
<dbReference type="STRING" id="2025994.A0A2T3AK03"/>
<feature type="compositionally biased region" description="Basic and acidic residues" evidence="1">
    <location>
        <begin position="337"/>
        <end position="352"/>
    </location>
</feature>
<feature type="compositionally biased region" description="Polar residues" evidence="1">
    <location>
        <begin position="286"/>
        <end position="322"/>
    </location>
</feature>
<feature type="region of interest" description="Disordered" evidence="1">
    <location>
        <begin position="17"/>
        <end position="44"/>
    </location>
</feature>
<feature type="compositionally biased region" description="Polar residues" evidence="1">
    <location>
        <begin position="416"/>
        <end position="433"/>
    </location>
</feature>
<protein>
    <recommendedName>
        <fullName evidence="4">GPI-anchored cell surface glycoprotein</fullName>
    </recommendedName>
</protein>
<dbReference type="AlphaFoldDB" id="A0A2T3AK03"/>
<dbReference type="OrthoDB" id="74412at2759"/>
<feature type="compositionally biased region" description="Polar residues" evidence="1">
    <location>
        <begin position="693"/>
        <end position="715"/>
    </location>
</feature>
<evidence type="ECO:0000256" key="1">
    <source>
        <dbReference type="SAM" id="MobiDB-lite"/>
    </source>
</evidence>
<accession>A0A2T3AK03</accession>
<evidence type="ECO:0000313" key="3">
    <source>
        <dbReference type="Proteomes" id="UP000241462"/>
    </source>
</evidence>
<feature type="compositionally biased region" description="Polar residues" evidence="1">
    <location>
        <begin position="112"/>
        <end position="133"/>
    </location>
</feature>
<feature type="compositionally biased region" description="Polar residues" evidence="1">
    <location>
        <begin position="547"/>
        <end position="558"/>
    </location>
</feature>
<name>A0A2T3AK03_9PEZI</name>
<dbReference type="EMBL" id="KZ678380">
    <property type="protein sequence ID" value="PSS00930.1"/>
    <property type="molecule type" value="Genomic_DNA"/>
</dbReference>
<feature type="compositionally biased region" description="Acidic residues" evidence="1">
    <location>
        <begin position="150"/>
        <end position="162"/>
    </location>
</feature>
<dbReference type="Proteomes" id="UP000241462">
    <property type="component" value="Unassembled WGS sequence"/>
</dbReference>
<keyword evidence="3" id="KW-1185">Reference proteome</keyword>
<feature type="region of interest" description="Disordered" evidence="1">
    <location>
        <begin position="59"/>
        <end position="217"/>
    </location>
</feature>
<feature type="region of interest" description="Disordered" evidence="1">
    <location>
        <begin position="637"/>
        <end position="677"/>
    </location>
</feature>
<organism evidence="2 3">
    <name type="scientific">Coniella lustricola</name>
    <dbReference type="NCBI Taxonomy" id="2025994"/>
    <lineage>
        <taxon>Eukaryota</taxon>
        <taxon>Fungi</taxon>
        <taxon>Dikarya</taxon>
        <taxon>Ascomycota</taxon>
        <taxon>Pezizomycotina</taxon>
        <taxon>Sordariomycetes</taxon>
        <taxon>Sordariomycetidae</taxon>
        <taxon>Diaporthales</taxon>
        <taxon>Schizoparmaceae</taxon>
        <taxon>Coniella</taxon>
    </lineage>
</organism>
<reference evidence="2 3" key="1">
    <citation type="journal article" date="2018" name="Mycol. Prog.">
        <title>Coniella lustricola, a new species from submerged detritus.</title>
        <authorList>
            <person name="Raudabaugh D.B."/>
            <person name="Iturriaga T."/>
            <person name="Carver A."/>
            <person name="Mondo S."/>
            <person name="Pangilinan J."/>
            <person name="Lipzen A."/>
            <person name="He G."/>
            <person name="Amirebrahimi M."/>
            <person name="Grigoriev I.V."/>
            <person name="Miller A.N."/>
        </authorList>
    </citation>
    <scope>NUCLEOTIDE SEQUENCE [LARGE SCALE GENOMIC DNA]</scope>
    <source>
        <strain evidence="2 3">B22-T-1</strain>
    </source>
</reference>
<evidence type="ECO:0008006" key="4">
    <source>
        <dbReference type="Google" id="ProtNLM"/>
    </source>
</evidence>